<gene>
    <name evidence="2" type="ORF">ENJ10_13145</name>
</gene>
<feature type="domain" description="PilZ" evidence="1">
    <location>
        <begin position="26"/>
        <end position="125"/>
    </location>
</feature>
<dbReference type="AlphaFoldDB" id="A0A7V1LP83"/>
<dbReference type="EMBL" id="DRLD01000372">
    <property type="protein sequence ID" value="HED11631.1"/>
    <property type="molecule type" value="Genomic_DNA"/>
</dbReference>
<dbReference type="SUPFAM" id="SSF141371">
    <property type="entry name" value="PilZ domain-like"/>
    <property type="match status" value="1"/>
</dbReference>
<comment type="caution">
    <text evidence="2">The sequence shown here is derived from an EMBL/GenBank/DDBJ whole genome shotgun (WGS) entry which is preliminary data.</text>
</comment>
<dbReference type="Proteomes" id="UP000886005">
    <property type="component" value="Unassembled WGS sequence"/>
</dbReference>
<name>A0A7V1LP83_CALAY</name>
<dbReference type="GO" id="GO:0035438">
    <property type="term" value="F:cyclic-di-GMP binding"/>
    <property type="evidence" value="ECO:0007669"/>
    <property type="project" value="InterPro"/>
</dbReference>
<evidence type="ECO:0000313" key="2">
    <source>
        <dbReference type="EMBL" id="HED11631.1"/>
    </source>
</evidence>
<reference evidence="2" key="1">
    <citation type="journal article" date="2020" name="mSystems">
        <title>Genome- and Community-Level Interaction Insights into Carbon Utilization and Element Cycling Functions of Hydrothermarchaeota in Hydrothermal Sediment.</title>
        <authorList>
            <person name="Zhou Z."/>
            <person name="Liu Y."/>
            <person name="Xu W."/>
            <person name="Pan J."/>
            <person name="Luo Z.H."/>
            <person name="Li M."/>
        </authorList>
    </citation>
    <scope>NUCLEOTIDE SEQUENCE [LARGE SCALE GENOMIC DNA]</scope>
    <source>
        <strain evidence="2">HyVt-456</strain>
    </source>
</reference>
<accession>A0A7V1LP83</accession>
<dbReference type="InterPro" id="IPR009875">
    <property type="entry name" value="PilZ_domain"/>
</dbReference>
<protein>
    <submittedName>
        <fullName evidence="2">PilZ domain-containing protein</fullName>
    </submittedName>
</protein>
<sequence>MSTGLIFISLVLSVKQGEDEMEFEGRESKRIGSQNFVSYRLYDADDRVFDEGMALTLDISRTGIGIRSDHDMEVGLKVEVVVAVGDDLVKTVGHIRNVKAFDEGTRHVGIEFDFLTDDELDKLAQVYPEITH</sequence>
<organism evidence="2">
    <name type="scientific">Caldithrix abyssi</name>
    <dbReference type="NCBI Taxonomy" id="187145"/>
    <lineage>
        <taxon>Bacteria</taxon>
        <taxon>Pseudomonadati</taxon>
        <taxon>Calditrichota</taxon>
        <taxon>Calditrichia</taxon>
        <taxon>Calditrichales</taxon>
        <taxon>Calditrichaceae</taxon>
        <taxon>Caldithrix</taxon>
    </lineage>
</organism>
<proteinExistence type="predicted"/>
<dbReference type="Pfam" id="PF07238">
    <property type="entry name" value="PilZ"/>
    <property type="match status" value="1"/>
</dbReference>
<evidence type="ECO:0000259" key="1">
    <source>
        <dbReference type="Pfam" id="PF07238"/>
    </source>
</evidence>
<dbReference type="Gene3D" id="2.40.10.220">
    <property type="entry name" value="predicted glycosyltransferase like domains"/>
    <property type="match status" value="1"/>
</dbReference>